<dbReference type="OrthoDB" id="9794212at2"/>
<dbReference type="AlphaFoldDB" id="A0A6N8KW19"/>
<dbReference type="Proteomes" id="UP000435036">
    <property type="component" value="Unassembled WGS sequence"/>
</dbReference>
<dbReference type="InterPro" id="IPR036412">
    <property type="entry name" value="HAD-like_sf"/>
</dbReference>
<dbReference type="InterPro" id="IPR023214">
    <property type="entry name" value="HAD_sf"/>
</dbReference>
<dbReference type="GO" id="GO:0016787">
    <property type="term" value="F:hydrolase activity"/>
    <property type="evidence" value="ECO:0007669"/>
    <property type="project" value="UniProtKB-KW"/>
</dbReference>
<dbReference type="NCBIfam" id="TIGR01490">
    <property type="entry name" value="HAD-SF-IB-hyp1"/>
    <property type="match status" value="1"/>
</dbReference>
<evidence type="ECO:0000313" key="1">
    <source>
        <dbReference type="EMBL" id="MVZ60994.1"/>
    </source>
</evidence>
<dbReference type="EMBL" id="WSQA01000002">
    <property type="protein sequence ID" value="MVZ60994.1"/>
    <property type="molecule type" value="Genomic_DNA"/>
</dbReference>
<dbReference type="InterPro" id="IPR006385">
    <property type="entry name" value="HAD_hydro_SerB1"/>
</dbReference>
<protein>
    <submittedName>
        <fullName evidence="1">HAD-IB family hydrolase</fullName>
    </submittedName>
</protein>
<dbReference type="InterPro" id="IPR050582">
    <property type="entry name" value="HAD-like_SerB"/>
</dbReference>
<dbReference type="RefSeq" id="WP_160367643.1">
    <property type="nucleotide sequence ID" value="NZ_WSQA01000002.1"/>
</dbReference>
<dbReference type="SUPFAM" id="SSF56784">
    <property type="entry name" value="HAD-like"/>
    <property type="match status" value="1"/>
</dbReference>
<dbReference type="NCBIfam" id="TIGR01488">
    <property type="entry name" value="HAD-SF-IB"/>
    <property type="match status" value="1"/>
</dbReference>
<organism evidence="1 2">
    <name type="scientific">Sphingobacterium humi</name>
    <dbReference type="NCBI Taxonomy" id="1796905"/>
    <lineage>
        <taxon>Bacteria</taxon>
        <taxon>Pseudomonadati</taxon>
        <taxon>Bacteroidota</taxon>
        <taxon>Sphingobacteriia</taxon>
        <taxon>Sphingobacteriales</taxon>
        <taxon>Sphingobacteriaceae</taxon>
        <taxon>Sphingobacterium</taxon>
    </lineage>
</organism>
<dbReference type="Gene3D" id="3.40.50.1000">
    <property type="entry name" value="HAD superfamily/HAD-like"/>
    <property type="match status" value="1"/>
</dbReference>
<accession>A0A6N8KW19</accession>
<dbReference type="PANTHER" id="PTHR43344">
    <property type="entry name" value="PHOSPHOSERINE PHOSPHATASE"/>
    <property type="match status" value="1"/>
</dbReference>
<reference evidence="1 2" key="1">
    <citation type="submission" date="2019-12" db="EMBL/GenBank/DDBJ databases">
        <authorList>
            <person name="Dong K."/>
        </authorList>
    </citation>
    <scope>NUCLEOTIDE SEQUENCE [LARGE SCALE GENOMIC DNA]</scope>
    <source>
        <strain evidence="1 2">JCM 31225</strain>
    </source>
</reference>
<gene>
    <name evidence="1" type="ORF">GQF63_03060</name>
</gene>
<sequence>MDKINLELFDFDGTLTDKDTFVDIIKFNEGFFKCYIGFLRYAPFLVLMKLNLYSNQKTKEMIFSYFFKGMHHAAFNALCKAYTEDRFPKIIRTKAIDYIKDSKAQKGIVSASMFPWVKLFAEKLGIDFVLATEVEIDENGLLTGKFASANCHGEEKVNRINKKLTARDSYAITAFGDSSGDKQMLAYADRGFFNYFK</sequence>
<keyword evidence="1" id="KW-0378">Hydrolase</keyword>
<comment type="caution">
    <text evidence="1">The sequence shown here is derived from an EMBL/GenBank/DDBJ whole genome shotgun (WGS) entry which is preliminary data.</text>
</comment>
<evidence type="ECO:0000313" key="2">
    <source>
        <dbReference type="Proteomes" id="UP000435036"/>
    </source>
</evidence>
<name>A0A6N8KW19_9SPHI</name>
<dbReference type="Gene3D" id="1.20.1440.100">
    <property type="entry name" value="SG protein - dephosphorylation function"/>
    <property type="match status" value="1"/>
</dbReference>
<keyword evidence="2" id="KW-1185">Reference proteome</keyword>
<proteinExistence type="predicted"/>
<dbReference type="Pfam" id="PF12710">
    <property type="entry name" value="HAD"/>
    <property type="match status" value="1"/>
</dbReference>